<dbReference type="GO" id="GO:0003676">
    <property type="term" value="F:nucleic acid binding"/>
    <property type="evidence" value="ECO:0007669"/>
    <property type="project" value="InterPro"/>
</dbReference>
<accession>C8XBY6</accession>
<keyword evidence="4" id="KW-0255">Endonuclease</keyword>
<dbReference type="Gene3D" id="1.10.30.50">
    <property type="match status" value="1"/>
</dbReference>
<dbReference type="KEGG" id="nml:Namu_3157"/>
<dbReference type="HOGENOM" id="CLU_026086_0_0_11"/>
<proteinExistence type="inferred from homology"/>
<dbReference type="CDD" id="cd00085">
    <property type="entry name" value="HNHc"/>
    <property type="match status" value="1"/>
</dbReference>
<evidence type="ECO:0000256" key="2">
    <source>
        <dbReference type="SAM" id="MobiDB-lite"/>
    </source>
</evidence>
<reference evidence="5" key="1">
    <citation type="submission" date="2009-09" db="EMBL/GenBank/DDBJ databases">
        <title>The complete genome of Nakamurella multipartita DSM 44233.</title>
        <authorList>
            <consortium name="US DOE Joint Genome Institute (JGI-PGF)"/>
            <person name="Lucas S."/>
            <person name="Copeland A."/>
            <person name="Lapidus A."/>
            <person name="Glavina del Rio T."/>
            <person name="Dalin E."/>
            <person name="Tice H."/>
            <person name="Bruce D."/>
            <person name="Goodwin L."/>
            <person name="Pitluck S."/>
            <person name="Kyrpides N."/>
            <person name="Mavromatis K."/>
            <person name="Ivanova N."/>
            <person name="Ovchinnikova G."/>
            <person name="Sims D."/>
            <person name="Meincke L."/>
            <person name="Brettin T."/>
            <person name="Detter J.C."/>
            <person name="Han C."/>
            <person name="Larimer F."/>
            <person name="Land M."/>
            <person name="Hauser L."/>
            <person name="Markowitz V."/>
            <person name="Cheng J.-F."/>
            <person name="Hugenholtz P."/>
            <person name="Woyke T."/>
            <person name="Wu D."/>
            <person name="Klenk H.-P."/>
            <person name="Eisen J.A."/>
        </authorList>
    </citation>
    <scope>NUCLEOTIDE SEQUENCE [LARGE SCALE GENOMIC DNA]</scope>
    <source>
        <strain evidence="5">ATCC 700099 / DSM 44233 / CIP 104796 / JCM 9543 / NBRC 105858 / Y-104</strain>
    </source>
</reference>
<dbReference type="InterPro" id="IPR003870">
    <property type="entry name" value="DUF222"/>
</dbReference>
<dbReference type="OrthoDB" id="4752861at2"/>
<dbReference type="eggNOG" id="COG1403">
    <property type="taxonomic scope" value="Bacteria"/>
</dbReference>
<comment type="similarity">
    <text evidence="1">Belongs to the Rv1128c/1148c/1588c/1702c/1945/3466 family.</text>
</comment>
<dbReference type="InParanoid" id="C8XBY6"/>
<dbReference type="SMART" id="SM00507">
    <property type="entry name" value="HNHc"/>
    <property type="match status" value="1"/>
</dbReference>
<dbReference type="EMBL" id="CP001737">
    <property type="protein sequence ID" value="ACV79490.1"/>
    <property type="molecule type" value="Genomic_DNA"/>
</dbReference>
<protein>
    <submittedName>
        <fullName evidence="4">HNH endonuclease</fullName>
    </submittedName>
</protein>
<dbReference type="Pfam" id="PF01844">
    <property type="entry name" value="HNH"/>
    <property type="match status" value="1"/>
</dbReference>
<keyword evidence="4" id="KW-0378">Hydrolase</keyword>
<feature type="region of interest" description="Disordered" evidence="2">
    <location>
        <begin position="378"/>
        <end position="432"/>
    </location>
</feature>
<dbReference type="InterPro" id="IPR003615">
    <property type="entry name" value="HNH_nuc"/>
</dbReference>
<dbReference type="AlphaFoldDB" id="C8XBY6"/>
<feature type="compositionally biased region" description="Pro residues" evidence="2">
    <location>
        <begin position="394"/>
        <end position="406"/>
    </location>
</feature>
<sequence length="441" mass="48248">MTDLAGELTDADMLAMWANAPINPQPLVESDPPDEALAELESRITSMAARLAAQTREWLALVAEFNRRKGWVQWGMRSMAHWLSWSCSVGPGVAREYVRVATALTELPLVDEAFAQGQLSYSKVRAVTRVADQVDQTTLLEQAKVHSAAQLEKVIRGYRKAQRPDRPVEQRRKARWFYDEDGMLVLSARLTADEGALLVAALEQARGTGLGKDDPLPGDADALVALAQTAQAAGAVDSSGDDRHLVVVHADADVLIGADQSPDAICRIEHGPGLTADAARRLACDAALIAWVSSAVSPGKNLRLGRKTRKIPPALRRALRLRDGGCRFPGCPRMRFLDAHHVIHWADGGPTDLENLILLCGRHHRSMHEEGFTLVQDGPQRWSVRRPDGTTIPAAPPLPLTPPPDVPAETEYDPDALRPDQHGEPFSLRDSVDVFCRNPRP</sequence>
<evidence type="ECO:0000313" key="4">
    <source>
        <dbReference type="EMBL" id="ACV79490.1"/>
    </source>
</evidence>
<dbReference type="STRING" id="479431.Namu_3157"/>
<name>C8XBY6_NAKMY</name>
<dbReference type="Proteomes" id="UP000002218">
    <property type="component" value="Chromosome"/>
</dbReference>
<feature type="domain" description="HNH nuclease" evidence="3">
    <location>
        <begin position="314"/>
        <end position="365"/>
    </location>
</feature>
<reference evidence="4 5" key="2">
    <citation type="journal article" date="2010" name="Stand. Genomic Sci.">
        <title>Complete genome sequence of Nakamurella multipartita type strain (Y-104).</title>
        <authorList>
            <person name="Tice H."/>
            <person name="Mayilraj S."/>
            <person name="Sims D."/>
            <person name="Lapidus A."/>
            <person name="Nolan M."/>
            <person name="Lucas S."/>
            <person name="Glavina Del Rio T."/>
            <person name="Copeland A."/>
            <person name="Cheng J.F."/>
            <person name="Meincke L."/>
            <person name="Bruce D."/>
            <person name="Goodwin L."/>
            <person name="Pitluck S."/>
            <person name="Ivanova N."/>
            <person name="Mavromatis K."/>
            <person name="Ovchinnikova G."/>
            <person name="Pati A."/>
            <person name="Chen A."/>
            <person name="Palaniappan K."/>
            <person name="Land M."/>
            <person name="Hauser L."/>
            <person name="Chang Y.J."/>
            <person name="Jeffries C.D."/>
            <person name="Detter J.C."/>
            <person name="Brettin T."/>
            <person name="Rohde M."/>
            <person name="Goker M."/>
            <person name="Bristow J."/>
            <person name="Eisen J.A."/>
            <person name="Markowitz V."/>
            <person name="Hugenholtz P."/>
            <person name="Kyrpides N.C."/>
            <person name="Klenk H.P."/>
            <person name="Chen F."/>
        </authorList>
    </citation>
    <scope>NUCLEOTIDE SEQUENCE [LARGE SCALE GENOMIC DNA]</scope>
    <source>
        <strain evidence="5">ATCC 700099 / DSM 44233 / CIP 104796 / JCM 9543 / NBRC 105858 / Y-104</strain>
    </source>
</reference>
<dbReference type="GO" id="GO:0004519">
    <property type="term" value="F:endonuclease activity"/>
    <property type="evidence" value="ECO:0007669"/>
    <property type="project" value="UniProtKB-KW"/>
</dbReference>
<evidence type="ECO:0000256" key="1">
    <source>
        <dbReference type="ARBA" id="ARBA00023450"/>
    </source>
</evidence>
<evidence type="ECO:0000313" key="5">
    <source>
        <dbReference type="Proteomes" id="UP000002218"/>
    </source>
</evidence>
<dbReference type="RefSeq" id="WP_015748358.1">
    <property type="nucleotide sequence ID" value="NC_013235.1"/>
</dbReference>
<dbReference type="InterPro" id="IPR002711">
    <property type="entry name" value="HNH"/>
</dbReference>
<keyword evidence="4" id="KW-0540">Nuclease</keyword>
<dbReference type="Pfam" id="PF02720">
    <property type="entry name" value="DUF222"/>
    <property type="match status" value="1"/>
</dbReference>
<evidence type="ECO:0000259" key="3">
    <source>
        <dbReference type="SMART" id="SM00507"/>
    </source>
</evidence>
<keyword evidence="5" id="KW-1185">Reference proteome</keyword>
<dbReference type="GO" id="GO:0008270">
    <property type="term" value="F:zinc ion binding"/>
    <property type="evidence" value="ECO:0007669"/>
    <property type="project" value="InterPro"/>
</dbReference>
<organism evidence="4 5">
    <name type="scientific">Nakamurella multipartita (strain ATCC 700099 / DSM 44233 / CIP 104796 / JCM 9543 / NBRC 105858 / Y-104)</name>
    <name type="common">Microsphaera multipartita</name>
    <dbReference type="NCBI Taxonomy" id="479431"/>
    <lineage>
        <taxon>Bacteria</taxon>
        <taxon>Bacillati</taxon>
        <taxon>Actinomycetota</taxon>
        <taxon>Actinomycetes</taxon>
        <taxon>Nakamurellales</taxon>
        <taxon>Nakamurellaceae</taxon>
        <taxon>Nakamurella</taxon>
    </lineage>
</organism>
<gene>
    <name evidence="4" type="ordered locus">Namu_3157</name>
</gene>